<name>A0A5S3YMX0_9GAMM</name>
<evidence type="ECO:0000259" key="1">
    <source>
        <dbReference type="Pfam" id="PF17803"/>
    </source>
</evidence>
<dbReference type="AlphaFoldDB" id="A0A5S3YMX0"/>
<dbReference type="Pfam" id="PF17803">
    <property type="entry name" value="Cadherin_4"/>
    <property type="match status" value="1"/>
</dbReference>
<reference evidence="2 3" key="1">
    <citation type="submission" date="2017-12" db="EMBL/GenBank/DDBJ databases">
        <authorList>
            <person name="Paulsen S."/>
            <person name="Gram L.K."/>
        </authorList>
    </citation>
    <scope>NUCLEOTIDE SEQUENCE [LARGE SCALE GENOMIC DNA]</scope>
    <source>
        <strain evidence="2 3">S2897</strain>
    </source>
</reference>
<dbReference type="InterPro" id="IPR040853">
    <property type="entry name" value="RapA2_cadherin-like"/>
</dbReference>
<gene>
    <name evidence="2" type="ORF">CWC05_21120</name>
</gene>
<feature type="domain" description="RapA2 cadherin-like" evidence="1">
    <location>
        <begin position="94"/>
        <end position="138"/>
    </location>
</feature>
<accession>A0A5S3YMX0</accession>
<evidence type="ECO:0000313" key="3">
    <source>
        <dbReference type="Proteomes" id="UP000305874"/>
    </source>
</evidence>
<evidence type="ECO:0000313" key="2">
    <source>
        <dbReference type="EMBL" id="TMP76916.1"/>
    </source>
</evidence>
<dbReference type="Proteomes" id="UP000305874">
    <property type="component" value="Unassembled WGS sequence"/>
</dbReference>
<dbReference type="SUPFAM" id="SSF56219">
    <property type="entry name" value="DNase I-like"/>
    <property type="match status" value="1"/>
</dbReference>
<sequence>GFTNVNLAKGTGENYSYYYSGVAGSLDHLLTANTSVDSVAQVMHWHINADEATALDYNTEDKTEAQQAKWFGETPYRSSDHDPVIADFDLAAVVLPVNQAPIANDDTAETVQGESVNINVLANDQDPEGNTLFITSATL</sequence>
<proteinExistence type="predicted"/>
<dbReference type="PANTHER" id="PTHR42834:SF1">
    <property type="entry name" value="ENDONUCLEASE_EXONUCLEASE_PHOSPHATASE FAMILY PROTEIN (AFU_ORTHOLOGUE AFUA_3G09210)"/>
    <property type="match status" value="1"/>
</dbReference>
<dbReference type="RefSeq" id="WP_249364452.1">
    <property type="nucleotide sequence ID" value="NZ_PNCG01000486.1"/>
</dbReference>
<comment type="caution">
    <text evidence="2">The sequence shown here is derived from an EMBL/GenBank/DDBJ whole genome shotgun (WGS) entry which is preliminary data.</text>
</comment>
<dbReference type="InterPro" id="IPR036691">
    <property type="entry name" value="Endo/exonu/phosph_ase_sf"/>
</dbReference>
<organism evidence="2 3">
    <name type="scientific">Pseudoalteromonas ruthenica</name>
    <dbReference type="NCBI Taxonomy" id="151081"/>
    <lineage>
        <taxon>Bacteria</taxon>
        <taxon>Pseudomonadati</taxon>
        <taxon>Pseudomonadota</taxon>
        <taxon>Gammaproteobacteria</taxon>
        <taxon>Alteromonadales</taxon>
        <taxon>Pseudoalteromonadaceae</taxon>
        <taxon>Pseudoalteromonas</taxon>
    </lineage>
</organism>
<reference evidence="3" key="2">
    <citation type="submission" date="2019-06" db="EMBL/GenBank/DDBJ databases">
        <title>Co-occurence of chitin degradation, pigmentation and bioactivity in marine Pseudoalteromonas.</title>
        <authorList>
            <person name="Sonnenschein E.C."/>
            <person name="Bech P.K."/>
        </authorList>
    </citation>
    <scope>NUCLEOTIDE SEQUENCE [LARGE SCALE GENOMIC DNA]</scope>
    <source>
        <strain evidence="3">S2897</strain>
    </source>
</reference>
<feature type="non-terminal residue" evidence="2">
    <location>
        <position position="139"/>
    </location>
</feature>
<dbReference type="EMBL" id="PNCG01000486">
    <property type="protein sequence ID" value="TMP76916.1"/>
    <property type="molecule type" value="Genomic_DNA"/>
</dbReference>
<protein>
    <recommendedName>
        <fullName evidence="1">RapA2 cadherin-like domain-containing protein</fullName>
    </recommendedName>
</protein>
<dbReference type="PANTHER" id="PTHR42834">
    <property type="entry name" value="ENDONUCLEASE/EXONUCLEASE/PHOSPHATASE FAMILY PROTEIN (AFU_ORTHOLOGUE AFUA_3G09210)"/>
    <property type="match status" value="1"/>
</dbReference>
<feature type="non-terminal residue" evidence="2">
    <location>
        <position position="1"/>
    </location>
</feature>